<name>D6SP21_9BACT</name>
<reference evidence="1" key="1">
    <citation type="submission" date="2010-05" db="EMBL/GenBank/DDBJ databases">
        <title>The draft genome of Desulfonatronospira thiodismutans ASO3-1.</title>
        <authorList>
            <consortium name="US DOE Joint Genome Institute (JGI-PGF)"/>
            <person name="Lucas S."/>
            <person name="Copeland A."/>
            <person name="Lapidus A."/>
            <person name="Cheng J.-F."/>
            <person name="Bruce D."/>
            <person name="Goodwin L."/>
            <person name="Pitluck S."/>
            <person name="Chertkov O."/>
            <person name="Brettin T."/>
            <person name="Detter J.C."/>
            <person name="Han C."/>
            <person name="Land M.L."/>
            <person name="Hauser L."/>
            <person name="Kyrpides N."/>
            <person name="Mikhailova N."/>
            <person name="Muyzer G."/>
            <person name="Woyke T."/>
        </authorList>
    </citation>
    <scope>NUCLEOTIDE SEQUENCE [LARGE SCALE GENOMIC DNA]</scope>
    <source>
        <strain evidence="1">ASO3-1</strain>
    </source>
</reference>
<organism evidence="1 2">
    <name type="scientific">Desulfonatronospira thiodismutans ASO3-1</name>
    <dbReference type="NCBI Taxonomy" id="555779"/>
    <lineage>
        <taxon>Bacteria</taxon>
        <taxon>Pseudomonadati</taxon>
        <taxon>Thermodesulfobacteriota</taxon>
        <taxon>Desulfovibrionia</taxon>
        <taxon>Desulfovibrionales</taxon>
        <taxon>Desulfonatronovibrionaceae</taxon>
        <taxon>Desulfonatronospira</taxon>
    </lineage>
</organism>
<dbReference type="AlphaFoldDB" id="D6SP21"/>
<evidence type="ECO:0000313" key="1">
    <source>
        <dbReference type="EMBL" id="EFI34497.1"/>
    </source>
</evidence>
<accession>D6SP21</accession>
<dbReference type="EMBL" id="ACJN02000002">
    <property type="protein sequence ID" value="EFI34497.1"/>
    <property type="molecule type" value="Genomic_DNA"/>
</dbReference>
<gene>
    <name evidence="1" type="ORF">Dthio_PD1856</name>
</gene>
<protein>
    <submittedName>
        <fullName evidence="1">Uncharacterized protein</fullName>
    </submittedName>
</protein>
<comment type="caution">
    <text evidence="1">The sequence shown here is derived from an EMBL/GenBank/DDBJ whole genome shotgun (WGS) entry which is preliminary data.</text>
</comment>
<proteinExistence type="predicted"/>
<evidence type="ECO:0000313" key="2">
    <source>
        <dbReference type="Proteomes" id="UP000005496"/>
    </source>
</evidence>
<dbReference type="Proteomes" id="UP000005496">
    <property type="component" value="Unassembled WGS sequence"/>
</dbReference>
<keyword evidence="2" id="KW-1185">Reference proteome</keyword>
<sequence>MMLKWVPECLSPAFLKSAKQILFVHGLQCMLSAGMSLYRISASFKDHFESAHLDGIVVDYYNAWLFGLL</sequence>